<protein>
    <submittedName>
        <fullName evidence="3">DAN Replication protein</fullName>
    </submittedName>
</protein>
<dbReference type="Gene3D" id="2.40.50.140">
    <property type="entry name" value="Nucleic acid-binding proteins"/>
    <property type="match status" value="2"/>
</dbReference>
<keyword evidence="4" id="KW-1185">Reference proteome</keyword>
<name>A0A225W0M2_9STRA</name>
<evidence type="ECO:0000256" key="1">
    <source>
        <dbReference type="ARBA" id="ARBA00023125"/>
    </source>
</evidence>
<evidence type="ECO:0000313" key="4">
    <source>
        <dbReference type="Proteomes" id="UP000198211"/>
    </source>
</evidence>
<comment type="caution">
    <text evidence="3">The sequence shown here is derived from an EMBL/GenBank/DDBJ whole genome shotgun (WGS) entry which is preliminary data.</text>
</comment>
<reference evidence="4" key="1">
    <citation type="submission" date="2017-03" db="EMBL/GenBank/DDBJ databases">
        <title>Phytopthora megakarya and P. palmivora, two closely related causual agents of cacao black pod achieved similar genome size and gene model numbers by different mechanisms.</title>
        <authorList>
            <person name="Ali S."/>
            <person name="Shao J."/>
            <person name="Larry D.J."/>
            <person name="Kronmiller B."/>
            <person name="Shen D."/>
            <person name="Strem M.D."/>
            <person name="Melnick R.L."/>
            <person name="Guiltinan M.J."/>
            <person name="Tyler B.M."/>
            <person name="Meinhardt L.W."/>
            <person name="Bailey B.A."/>
        </authorList>
    </citation>
    <scope>NUCLEOTIDE SEQUENCE [LARGE SCALE GENOMIC DNA]</scope>
    <source>
        <strain evidence="4">zdho120</strain>
    </source>
</reference>
<accession>A0A225W0M2</accession>
<dbReference type="InterPro" id="IPR031657">
    <property type="entry name" value="REPA_OB_2"/>
</dbReference>
<dbReference type="OrthoDB" id="129016at2759"/>
<dbReference type="InterPro" id="IPR012340">
    <property type="entry name" value="NA-bd_OB-fold"/>
</dbReference>
<feature type="non-terminal residue" evidence="3">
    <location>
        <position position="1"/>
    </location>
</feature>
<gene>
    <name evidence="3" type="ORF">PHMEG_00016556</name>
</gene>
<dbReference type="SUPFAM" id="SSF50249">
    <property type="entry name" value="Nucleic acid-binding proteins"/>
    <property type="match status" value="2"/>
</dbReference>
<dbReference type="Proteomes" id="UP000198211">
    <property type="component" value="Unassembled WGS sequence"/>
</dbReference>
<dbReference type="Pfam" id="PF16900">
    <property type="entry name" value="REPA_OB_2"/>
    <property type="match status" value="1"/>
</dbReference>
<keyword evidence="1" id="KW-0238">DNA-binding</keyword>
<evidence type="ECO:0000259" key="2">
    <source>
        <dbReference type="Pfam" id="PF16900"/>
    </source>
</evidence>
<dbReference type="STRING" id="4795.A0A225W0M2"/>
<organism evidence="3 4">
    <name type="scientific">Phytophthora megakarya</name>
    <dbReference type="NCBI Taxonomy" id="4795"/>
    <lineage>
        <taxon>Eukaryota</taxon>
        <taxon>Sar</taxon>
        <taxon>Stramenopiles</taxon>
        <taxon>Oomycota</taxon>
        <taxon>Peronosporomycetes</taxon>
        <taxon>Peronosporales</taxon>
        <taxon>Peronosporaceae</taxon>
        <taxon>Phytophthora</taxon>
    </lineage>
</organism>
<sequence length="230" mass="25151">FVCRIISRAPIREHYSLRGAGRLCEIYVTDSHGDYIRLTIFNDAIDKFHTALVPGTTHYFSAGRIKLAAFGSTTATYEVTFGTDVDIRPVTDGQSISIDPSLKFTTFDKLEKLSAGDSITLTGIVHATGPMKRILTKKKGSEKREFALVDDTGFKVICPSWGLLARESGSGFIGQSLIVIGAQISDYNGSRSVNIGVNAIVLYEPAMACSDRLRDWYASLQPNQNFTIVG</sequence>
<dbReference type="EMBL" id="NBNE01002403">
    <property type="protein sequence ID" value="OWZ10577.1"/>
    <property type="molecule type" value="Genomic_DNA"/>
</dbReference>
<proteinExistence type="predicted"/>
<feature type="domain" description="Replication protein A OB" evidence="2">
    <location>
        <begin position="108"/>
        <end position="195"/>
    </location>
</feature>
<dbReference type="AlphaFoldDB" id="A0A225W0M2"/>
<evidence type="ECO:0000313" key="3">
    <source>
        <dbReference type="EMBL" id="OWZ10577.1"/>
    </source>
</evidence>
<dbReference type="GO" id="GO:0003677">
    <property type="term" value="F:DNA binding"/>
    <property type="evidence" value="ECO:0007669"/>
    <property type="project" value="UniProtKB-KW"/>
</dbReference>